<reference evidence="1" key="2">
    <citation type="journal article" date="2015" name="Fish Shellfish Immunol.">
        <title>Early steps in the European eel (Anguilla anguilla)-Vibrio vulnificus interaction in the gills: Role of the RtxA13 toxin.</title>
        <authorList>
            <person name="Callol A."/>
            <person name="Pajuelo D."/>
            <person name="Ebbesson L."/>
            <person name="Teles M."/>
            <person name="MacKenzie S."/>
            <person name="Amaro C."/>
        </authorList>
    </citation>
    <scope>NUCLEOTIDE SEQUENCE</scope>
</reference>
<dbReference type="EMBL" id="GBXM01103196">
    <property type="protein sequence ID" value="JAH05381.1"/>
    <property type="molecule type" value="Transcribed_RNA"/>
</dbReference>
<evidence type="ECO:0000313" key="1">
    <source>
        <dbReference type="EMBL" id="JAH05381.1"/>
    </source>
</evidence>
<reference evidence="1" key="1">
    <citation type="submission" date="2014-11" db="EMBL/GenBank/DDBJ databases">
        <authorList>
            <person name="Amaro Gonzalez C."/>
        </authorList>
    </citation>
    <scope>NUCLEOTIDE SEQUENCE</scope>
</reference>
<dbReference type="AlphaFoldDB" id="A0A0E9PL79"/>
<name>A0A0E9PL79_ANGAN</name>
<organism evidence="1">
    <name type="scientific">Anguilla anguilla</name>
    <name type="common">European freshwater eel</name>
    <name type="synonym">Muraena anguilla</name>
    <dbReference type="NCBI Taxonomy" id="7936"/>
    <lineage>
        <taxon>Eukaryota</taxon>
        <taxon>Metazoa</taxon>
        <taxon>Chordata</taxon>
        <taxon>Craniata</taxon>
        <taxon>Vertebrata</taxon>
        <taxon>Euteleostomi</taxon>
        <taxon>Actinopterygii</taxon>
        <taxon>Neopterygii</taxon>
        <taxon>Teleostei</taxon>
        <taxon>Anguilliformes</taxon>
        <taxon>Anguillidae</taxon>
        <taxon>Anguilla</taxon>
    </lineage>
</organism>
<accession>A0A0E9PL79</accession>
<proteinExistence type="predicted"/>
<protein>
    <submittedName>
        <fullName evidence="1">Uncharacterized protein</fullName>
    </submittedName>
</protein>
<sequence>MLARFLFLLVILFHLHFREEFWLDCLLALSLLGLMSPALPEWMIPLHWLNLHLKLAGFGLHLKF</sequence>